<dbReference type="GO" id="GO:0006952">
    <property type="term" value="P:defense response"/>
    <property type="evidence" value="ECO:0007669"/>
    <property type="project" value="UniProtKB-KW"/>
</dbReference>
<keyword evidence="6" id="KW-0611">Plant defense</keyword>
<dbReference type="Pfam" id="PF20241">
    <property type="entry name" value="DUF6598"/>
    <property type="match status" value="1"/>
</dbReference>
<evidence type="ECO:0000256" key="7">
    <source>
        <dbReference type="ARBA" id="ARBA00023193"/>
    </source>
</evidence>
<dbReference type="GeneID" id="110803012"/>
<dbReference type="InterPro" id="IPR036041">
    <property type="entry name" value="Ribosome-inact_prot_sf"/>
</dbReference>
<dbReference type="InterPro" id="IPR046533">
    <property type="entry name" value="DUF6598"/>
</dbReference>
<dbReference type="PANTHER" id="PTHR33065">
    <property type="entry name" value="OS07G0486400 PROTEIN"/>
    <property type="match status" value="1"/>
</dbReference>
<dbReference type="GO" id="GO:0090729">
    <property type="term" value="F:toxin activity"/>
    <property type="evidence" value="ECO:0007669"/>
    <property type="project" value="UniProtKB-KW"/>
</dbReference>
<evidence type="ECO:0000313" key="9">
    <source>
        <dbReference type="Proteomes" id="UP000813463"/>
    </source>
</evidence>
<name>A0A9R0JAD9_SPIOL</name>
<dbReference type="GO" id="GO:0030598">
    <property type="term" value="F:rRNA N-glycosylase activity"/>
    <property type="evidence" value="ECO:0007669"/>
    <property type="project" value="UniProtKB-EC"/>
</dbReference>
<reference evidence="10" key="2">
    <citation type="submission" date="2025-08" db="UniProtKB">
        <authorList>
            <consortium name="RefSeq"/>
        </authorList>
    </citation>
    <scope>IDENTIFICATION</scope>
    <source>
        <tissue evidence="10">Leaf</tissue>
    </source>
</reference>
<evidence type="ECO:0000259" key="8">
    <source>
        <dbReference type="Pfam" id="PF20241"/>
    </source>
</evidence>
<dbReference type="KEGG" id="soe:110803012"/>
<gene>
    <name evidence="10" type="primary">LOC110803012</name>
</gene>
<sequence length="549" mass="61903">MSDVPQQLILQLKYDLINDNYLDFIEEMRYMARDNEKSSHGRPILPLESDADPPYIFVKLQEGDLDKGLVKIRRFDLRLINYQDPFGSLIVIDEYGLYDDDSRLADFGIEGFLLGLTTFMEAVNSLLDSCKTLNNSKNVETSFLVKRDSKNLNYSLKELGVGTSLRLLCLVLCEATKIQLFARMLDSAFKSRSDFPMSSWLFGVINDWEFYSKELLRIYLHSDTAECNFYLPFEDNDWHDGRLMIGSNCQDVARCLGILRAVPPTPEPMKVDYLSGTTLVEVYSVCVYVNGGQSISVYGSIIVHNDPHKFSIYDRDSTECESVEPHGTLSLQDPNSFITVGAAVRIELNLMGGSDNIEISRGKLSWNGNLLDDMYDCRISTMVRGKDGCAIVYYTVFSYAILAVVEATLLIKGHSHDSDDICVCGRLSARYGDLSYAADFHEKYHQTILFDKPVSKKEVSALSCTLEAGTCKRVKVGEAIKLSRSRVAVHVQSSLIIKADLKNCDGKPIVTGSMEWRPEELGEFVRTMEGHSDDSHLLQVKVKWIHESE</sequence>
<dbReference type="AlphaFoldDB" id="A0A9R0JAD9"/>
<comment type="similarity">
    <text evidence="2">Belongs to the ribosome-inactivating protein family. Type 1 RIP subfamily.</text>
</comment>
<evidence type="ECO:0000256" key="4">
    <source>
        <dbReference type="ARBA" id="ARBA00022656"/>
    </source>
</evidence>
<dbReference type="Proteomes" id="UP000813463">
    <property type="component" value="Chromosome 1"/>
</dbReference>
<feature type="domain" description="DUF6598" evidence="8">
    <location>
        <begin position="279"/>
        <end position="527"/>
    </location>
</feature>
<keyword evidence="5" id="KW-0378">Hydrolase</keyword>
<accession>A0A9R0JAD9</accession>
<evidence type="ECO:0000256" key="1">
    <source>
        <dbReference type="ARBA" id="ARBA00000237"/>
    </source>
</evidence>
<evidence type="ECO:0000313" key="10">
    <source>
        <dbReference type="RefSeq" id="XP_021864157.1"/>
    </source>
</evidence>
<evidence type="ECO:0000256" key="2">
    <source>
        <dbReference type="ARBA" id="ARBA00008544"/>
    </source>
</evidence>
<reference evidence="9" key="1">
    <citation type="journal article" date="2021" name="Nat. Commun.">
        <title>Genomic analyses provide insights into spinach domestication and the genetic basis of agronomic traits.</title>
        <authorList>
            <person name="Cai X."/>
            <person name="Sun X."/>
            <person name="Xu C."/>
            <person name="Sun H."/>
            <person name="Wang X."/>
            <person name="Ge C."/>
            <person name="Zhang Z."/>
            <person name="Wang Q."/>
            <person name="Fei Z."/>
            <person name="Jiao C."/>
            <person name="Wang Q."/>
        </authorList>
    </citation>
    <scope>NUCLEOTIDE SEQUENCE [LARGE SCALE GENOMIC DNA]</scope>
    <source>
        <strain evidence="9">cv. Varoflay</strain>
    </source>
</reference>
<dbReference type="SUPFAM" id="SSF56371">
    <property type="entry name" value="Ribosome inactivating proteins (RIP)"/>
    <property type="match status" value="1"/>
</dbReference>
<dbReference type="RefSeq" id="XP_021864157.1">
    <property type="nucleotide sequence ID" value="XM_022008465.2"/>
</dbReference>
<dbReference type="OrthoDB" id="1602268at2759"/>
<comment type="catalytic activity">
    <reaction evidence="1">
        <text>Endohydrolysis of the N-glycosidic bond at one specific adenosine on the 28S rRNA.</text>
        <dbReference type="EC" id="3.2.2.22"/>
    </reaction>
</comment>
<proteinExistence type="inferred from homology"/>
<dbReference type="GO" id="GO:0017148">
    <property type="term" value="P:negative regulation of translation"/>
    <property type="evidence" value="ECO:0007669"/>
    <property type="project" value="UniProtKB-KW"/>
</dbReference>
<keyword evidence="7" id="KW-0652">Protein synthesis inhibitor</keyword>
<dbReference type="Gene3D" id="3.40.420.10">
    <property type="entry name" value="Ricin (A subunit), domain 1"/>
    <property type="match status" value="1"/>
</dbReference>
<evidence type="ECO:0000256" key="6">
    <source>
        <dbReference type="ARBA" id="ARBA00022821"/>
    </source>
</evidence>
<protein>
    <recommendedName>
        <fullName evidence="3">rRNA N-glycosylase</fullName>
        <ecNumber evidence="3">3.2.2.22</ecNumber>
    </recommendedName>
</protein>
<dbReference type="EC" id="3.2.2.22" evidence="3"/>
<evidence type="ECO:0000256" key="5">
    <source>
        <dbReference type="ARBA" id="ARBA00022801"/>
    </source>
</evidence>
<keyword evidence="4" id="KW-0800">Toxin</keyword>
<evidence type="ECO:0000256" key="3">
    <source>
        <dbReference type="ARBA" id="ARBA00012001"/>
    </source>
</evidence>
<organism evidence="9 10">
    <name type="scientific">Spinacia oleracea</name>
    <name type="common">Spinach</name>
    <dbReference type="NCBI Taxonomy" id="3562"/>
    <lineage>
        <taxon>Eukaryota</taxon>
        <taxon>Viridiplantae</taxon>
        <taxon>Streptophyta</taxon>
        <taxon>Embryophyta</taxon>
        <taxon>Tracheophyta</taxon>
        <taxon>Spermatophyta</taxon>
        <taxon>Magnoliopsida</taxon>
        <taxon>eudicotyledons</taxon>
        <taxon>Gunneridae</taxon>
        <taxon>Pentapetalae</taxon>
        <taxon>Caryophyllales</taxon>
        <taxon>Chenopodiaceae</taxon>
        <taxon>Chenopodioideae</taxon>
        <taxon>Anserineae</taxon>
        <taxon>Spinacia</taxon>
    </lineage>
</organism>
<keyword evidence="9" id="KW-1185">Reference proteome</keyword>
<dbReference type="InterPro" id="IPR016138">
    <property type="entry name" value="Ribosome_inactivat_prot_sub1"/>
</dbReference>
<dbReference type="PANTHER" id="PTHR33065:SF88">
    <property type="entry name" value="OS11G0104220 PROTEIN"/>
    <property type="match status" value="1"/>
</dbReference>